<dbReference type="InterPro" id="IPR050638">
    <property type="entry name" value="AA-Vitamin_Transporters"/>
</dbReference>
<feature type="transmembrane region" description="Helical" evidence="6">
    <location>
        <begin position="12"/>
        <end position="34"/>
    </location>
</feature>
<feature type="transmembrane region" description="Helical" evidence="6">
    <location>
        <begin position="127"/>
        <end position="146"/>
    </location>
</feature>
<feature type="transmembrane region" description="Helical" evidence="6">
    <location>
        <begin position="268"/>
        <end position="292"/>
    </location>
</feature>
<evidence type="ECO:0000256" key="2">
    <source>
        <dbReference type="ARBA" id="ARBA00007362"/>
    </source>
</evidence>
<feature type="transmembrane region" description="Helical" evidence="6">
    <location>
        <begin position="102"/>
        <end position="120"/>
    </location>
</feature>
<evidence type="ECO:0000259" key="7">
    <source>
        <dbReference type="Pfam" id="PF00892"/>
    </source>
</evidence>
<evidence type="ECO:0000256" key="5">
    <source>
        <dbReference type="ARBA" id="ARBA00023136"/>
    </source>
</evidence>
<feature type="transmembrane region" description="Helical" evidence="6">
    <location>
        <begin position="242"/>
        <end position="262"/>
    </location>
</feature>
<gene>
    <name evidence="8" type="ORF">NX784_24660</name>
</gene>
<evidence type="ECO:0000256" key="6">
    <source>
        <dbReference type="SAM" id="Phobius"/>
    </source>
</evidence>
<evidence type="ECO:0000313" key="8">
    <source>
        <dbReference type="EMBL" id="MCS0584784.1"/>
    </source>
</evidence>
<dbReference type="InterPro" id="IPR000620">
    <property type="entry name" value="EamA_dom"/>
</dbReference>
<keyword evidence="4 6" id="KW-1133">Transmembrane helix</keyword>
<keyword evidence="5 6" id="KW-0472">Membrane</keyword>
<comment type="subcellular location">
    <subcellularLocation>
        <location evidence="1">Membrane</location>
        <topology evidence="1">Multi-pass membrane protein</topology>
    </subcellularLocation>
</comment>
<dbReference type="Gene3D" id="1.10.3730.20">
    <property type="match status" value="1"/>
</dbReference>
<feature type="transmembrane region" description="Helical" evidence="6">
    <location>
        <begin position="40"/>
        <end position="65"/>
    </location>
</feature>
<feature type="transmembrane region" description="Helical" evidence="6">
    <location>
        <begin position="152"/>
        <end position="171"/>
    </location>
</feature>
<dbReference type="PANTHER" id="PTHR32322:SF2">
    <property type="entry name" value="EAMA DOMAIN-CONTAINING PROTEIN"/>
    <property type="match status" value="1"/>
</dbReference>
<feature type="transmembrane region" description="Helical" evidence="6">
    <location>
        <begin position="183"/>
        <end position="201"/>
    </location>
</feature>
<keyword evidence="9" id="KW-1185">Reference proteome</keyword>
<dbReference type="InterPro" id="IPR037185">
    <property type="entry name" value="EmrE-like"/>
</dbReference>
<dbReference type="Pfam" id="PF00892">
    <property type="entry name" value="EamA"/>
    <property type="match status" value="1"/>
</dbReference>
<feature type="transmembrane region" description="Helical" evidence="6">
    <location>
        <begin position="207"/>
        <end position="230"/>
    </location>
</feature>
<reference evidence="8 9" key="1">
    <citation type="submission" date="2022-08" db="EMBL/GenBank/DDBJ databases">
        <title>Reclassification of Massilia species as members of the genera Telluria, Duganella, Pseudoduganella, Mokoshia gen. nov. and Zemynaea gen. nov. using orthogonal and non-orthogonal genome-based approaches.</title>
        <authorList>
            <person name="Bowman J.P."/>
        </authorList>
    </citation>
    <scope>NUCLEOTIDE SEQUENCE [LARGE SCALE GENOMIC DNA]</scope>
    <source>
        <strain evidence="8 9">JCM 31316</strain>
    </source>
</reference>
<keyword evidence="3 6" id="KW-0812">Transmembrane</keyword>
<evidence type="ECO:0000256" key="3">
    <source>
        <dbReference type="ARBA" id="ARBA00022692"/>
    </source>
</evidence>
<dbReference type="PANTHER" id="PTHR32322">
    <property type="entry name" value="INNER MEMBRANE TRANSPORTER"/>
    <property type="match status" value="1"/>
</dbReference>
<comment type="similarity">
    <text evidence="2">Belongs to the EamA transporter family.</text>
</comment>
<evidence type="ECO:0000256" key="4">
    <source>
        <dbReference type="ARBA" id="ARBA00022989"/>
    </source>
</evidence>
<sequence>MSSSTHSRARPAGLSAYLPYAALLMSLVSLTTGASLAKHLFPAVGAAGATAMRLTFAAVILAVVFRPWRAGLRGDGRALLQYGLSLGAMNLSFYTALAYVPLGVAIAVEFTGPLVVAVATSRRRLDFVWIGVACAGLALLLPLRGGAADVDWRGIACALVAGACWAVYILAGKRASAAYGPAASSWGTVIGALIAAPVGIAHAGAALLAPSVLLFGVAVAVLSSAIPYSLEMVALRRLPANTFSTLLSAEPAIGAVMGLVLLGEHLDVTQWLAIALIVASSIGAATSAGLAARRRPADAAPPAPL</sequence>
<dbReference type="RefSeq" id="WP_258819330.1">
    <property type="nucleotide sequence ID" value="NZ_JANUGW010000025.1"/>
</dbReference>
<accession>A0ABT1ZXZ4</accession>
<dbReference type="EMBL" id="JANUGW010000025">
    <property type="protein sequence ID" value="MCS0584784.1"/>
    <property type="molecule type" value="Genomic_DNA"/>
</dbReference>
<name>A0ABT1ZXZ4_9BURK</name>
<protein>
    <submittedName>
        <fullName evidence="8">EamA family transporter</fullName>
    </submittedName>
</protein>
<comment type="caution">
    <text evidence="8">The sequence shown here is derived from an EMBL/GenBank/DDBJ whole genome shotgun (WGS) entry which is preliminary data.</text>
</comment>
<evidence type="ECO:0000256" key="1">
    <source>
        <dbReference type="ARBA" id="ARBA00004141"/>
    </source>
</evidence>
<evidence type="ECO:0000313" key="9">
    <source>
        <dbReference type="Proteomes" id="UP001204151"/>
    </source>
</evidence>
<dbReference type="Proteomes" id="UP001204151">
    <property type="component" value="Unassembled WGS sequence"/>
</dbReference>
<dbReference type="SUPFAM" id="SSF103481">
    <property type="entry name" value="Multidrug resistance efflux transporter EmrE"/>
    <property type="match status" value="1"/>
</dbReference>
<proteinExistence type="inferred from homology"/>
<feature type="domain" description="EamA" evidence="7">
    <location>
        <begin position="153"/>
        <end position="282"/>
    </location>
</feature>
<organism evidence="8 9">
    <name type="scientific">Massilia pinisoli</name>
    <dbReference type="NCBI Taxonomy" id="1772194"/>
    <lineage>
        <taxon>Bacteria</taxon>
        <taxon>Pseudomonadati</taxon>
        <taxon>Pseudomonadota</taxon>
        <taxon>Betaproteobacteria</taxon>
        <taxon>Burkholderiales</taxon>
        <taxon>Oxalobacteraceae</taxon>
        <taxon>Telluria group</taxon>
        <taxon>Massilia</taxon>
    </lineage>
</organism>